<evidence type="ECO:0000313" key="3">
    <source>
        <dbReference type="Proteomes" id="UP000664169"/>
    </source>
</evidence>
<keyword evidence="3" id="KW-1185">Reference proteome</keyword>
<dbReference type="EMBL" id="CAJPDQ010000037">
    <property type="protein sequence ID" value="CAF9930962.1"/>
    <property type="molecule type" value="Genomic_DNA"/>
</dbReference>
<feature type="compositionally biased region" description="Polar residues" evidence="1">
    <location>
        <begin position="129"/>
        <end position="148"/>
    </location>
</feature>
<accession>A0A8H3FXN8</accession>
<gene>
    <name evidence="2" type="ORF">GOMPHAMPRED_005780</name>
</gene>
<evidence type="ECO:0000256" key="1">
    <source>
        <dbReference type="SAM" id="MobiDB-lite"/>
    </source>
</evidence>
<proteinExistence type="predicted"/>
<comment type="caution">
    <text evidence="2">The sequence shown here is derived from an EMBL/GenBank/DDBJ whole genome shotgun (WGS) entry which is preliminary data.</text>
</comment>
<feature type="compositionally biased region" description="Basic and acidic residues" evidence="1">
    <location>
        <begin position="75"/>
        <end position="96"/>
    </location>
</feature>
<dbReference type="Proteomes" id="UP000664169">
    <property type="component" value="Unassembled WGS sequence"/>
</dbReference>
<name>A0A8H3FXN8_9LECA</name>
<reference evidence="2" key="1">
    <citation type="submission" date="2021-03" db="EMBL/GenBank/DDBJ databases">
        <authorList>
            <person name="Tagirdzhanova G."/>
        </authorList>
    </citation>
    <scope>NUCLEOTIDE SEQUENCE</scope>
</reference>
<evidence type="ECO:0000313" key="2">
    <source>
        <dbReference type="EMBL" id="CAF9930962.1"/>
    </source>
</evidence>
<feature type="region of interest" description="Disordered" evidence="1">
    <location>
        <begin position="54"/>
        <end position="161"/>
    </location>
</feature>
<feature type="compositionally biased region" description="Basic and acidic residues" evidence="1">
    <location>
        <begin position="55"/>
        <end position="64"/>
    </location>
</feature>
<sequence>MADHIHVHTEDRLITSWSLWSRSPKLESVVTGKYMISLSNYTDSGLRNYNCISTTKKDPYKPDEADPTPPMTEDIIAKNGDHAENSQPRPKDENKPNHGPRINQVSNDIKQERLTALPEYQPAKDKSAQENQKLKTAQEAQAQAIKNANSEHKTADKKGKR</sequence>
<protein>
    <submittedName>
        <fullName evidence="2">Uncharacterized protein</fullName>
    </submittedName>
</protein>
<feature type="compositionally biased region" description="Basic and acidic residues" evidence="1">
    <location>
        <begin position="149"/>
        <end position="161"/>
    </location>
</feature>
<organism evidence="2 3">
    <name type="scientific">Gomphillus americanus</name>
    <dbReference type="NCBI Taxonomy" id="1940652"/>
    <lineage>
        <taxon>Eukaryota</taxon>
        <taxon>Fungi</taxon>
        <taxon>Dikarya</taxon>
        <taxon>Ascomycota</taxon>
        <taxon>Pezizomycotina</taxon>
        <taxon>Lecanoromycetes</taxon>
        <taxon>OSLEUM clade</taxon>
        <taxon>Ostropomycetidae</taxon>
        <taxon>Ostropales</taxon>
        <taxon>Graphidaceae</taxon>
        <taxon>Gomphilloideae</taxon>
        <taxon>Gomphillus</taxon>
    </lineage>
</organism>
<dbReference type="AlphaFoldDB" id="A0A8H3FXN8"/>